<feature type="non-terminal residue" evidence="1">
    <location>
        <position position="1"/>
    </location>
</feature>
<keyword evidence="2" id="KW-1185">Reference proteome</keyword>
<comment type="caution">
    <text evidence="1">The sequence shown here is derived from an EMBL/GenBank/DDBJ whole genome shotgun (WGS) entry which is preliminary data.</text>
</comment>
<organism evidence="1 2">
    <name type="scientific">Cirrhinus mrigala</name>
    <name type="common">Mrigala</name>
    <dbReference type="NCBI Taxonomy" id="683832"/>
    <lineage>
        <taxon>Eukaryota</taxon>
        <taxon>Metazoa</taxon>
        <taxon>Chordata</taxon>
        <taxon>Craniata</taxon>
        <taxon>Vertebrata</taxon>
        <taxon>Euteleostomi</taxon>
        <taxon>Actinopterygii</taxon>
        <taxon>Neopterygii</taxon>
        <taxon>Teleostei</taxon>
        <taxon>Ostariophysi</taxon>
        <taxon>Cypriniformes</taxon>
        <taxon>Cyprinidae</taxon>
        <taxon>Labeoninae</taxon>
        <taxon>Labeonini</taxon>
        <taxon>Cirrhinus</taxon>
    </lineage>
</organism>
<dbReference type="EMBL" id="JAMKFB020000003">
    <property type="protein sequence ID" value="KAL0197841.1"/>
    <property type="molecule type" value="Genomic_DNA"/>
</dbReference>
<dbReference type="AlphaFoldDB" id="A0ABD0RHM2"/>
<gene>
    <name evidence="1" type="ORF">M9458_006381</name>
</gene>
<reference evidence="1 2" key="1">
    <citation type="submission" date="2024-05" db="EMBL/GenBank/DDBJ databases">
        <title>Genome sequencing and assembly of Indian major carp, Cirrhinus mrigala (Hamilton, 1822).</title>
        <authorList>
            <person name="Mohindra V."/>
            <person name="Chowdhury L.M."/>
            <person name="Lal K."/>
            <person name="Jena J.K."/>
        </authorList>
    </citation>
    <scope>NUCLEOTIDE SEQUENCE [LARGE SCALE GENOMIC DNA]</scope>
    <source>
        <strain evidence="1">CM1030</strain>
        <tissue evidence="1">Blood</tissue>
    </source>
</reference>
<name>A0ABD0RHM2_CIRMR</name>
<accession>A0ABD0RHM2</accession>
<dbReference type="PANTHER" id="PTHR31025:SF31">
    <property type="entry name" value="SI:CH211-166E11.5"/>
    <property type="match status" value="1"/>
</dbReference>
<sequence>DLKTHNMQIYVCREPDAVGIIIEGIPVLTDLGNLARACCLLLGMTYALNLQYPPQLCKTFEVFQRLFVGLDTLRPKPSSRFMTLKNKLLS</sequence>
<evidence type="ECO:0000313" key="1">
    <source>
        <dbReference type="EMBL" id="KAL0197841.1"/>
    </source>
</evidence>
<protein>
    <submittedName>
        <fullName evidence="1">Uncharacterized protein</fullName>
    </submittedName>
</protein>
<evidence type="ECO:0000313" key="2">
    <source>
        <dbReference type="Proteomes" id="UP001529510"/>
    </source>
</evidence>
<proteinExistence type="predicted"/>
<dbReference type="Proteomes" id="UP001529510">
    <property type="component" value="Unassembled WGS sequence"/>
</dbReference>
<dbReference type="PANTHER" id="PTHR31025">
    <property type="entry name" value="SI:CH211-196P9.1-RELATED"/>
    <property type="match status" value="1"/>
</dbReference>